<keyword evidence="3 6" id="KW-0547">Nucleotide-binding</keyword>
<reference evidence="8" key="1">
    <citation type="submission" date="2017-09" db="EMBL/GenBank/DDBJ databases">
        <title>Depth-based differentiation of microbial function through sediment-hosted aquifers and enrichment of novel symbionts in the deep terrestrial subsurface.</title>
        <authorList>
            <person name="Probst A.J."/>
            <person name="Ladd B."/>
            <person name="Jarett J.K."/>
            <person name="Geller-Mcgrath D.E."/>
            <person name="Sieber C.M.K."/>
            <person name="Emerson J.B."/>
            <person name="Anantharaman K."/>
            <person name="Thomas B.C."/>
            <person name="Malmstrom R."/>
            <person name="Stieglmeier M."/>
            <person name="Klingl A."/>
            <person name="Woyke T."/>
            <person name="Ryan C.M."/>
            <person name="Banfield J.F."/>
        </authorList>
    </citation>
    <scope>NUCLEOTIDE SEQUENCE [LARGE SCALE GENOMIC DNA]</scope>
</reference>
<comment type="subunit">
    <text evidence="6">Monomer.</text>
</comment>
<keyword evidence="6" id="KW-0067">ATP-binding</keyword>
<proteinExistence type="inferred from homology"/>
<organism evidence="7 8">
    <name type="scientific">Candidatus Nealsonbacteria bacterium CG_4_10_14_0_8_um_filter_37_14</name>
    <dbReference type="NCBI Taxonomy" id="1974684"/>
    <lineage>
        <taxon>Bacteria</taxon>
        <taxon>Candidatus Nealsoniibacteriota</taxon>
    </lineage>
</organism>
<evidence type="ECO:0000313" key="7">
    <source>
        <dbReference type="EMBL" id="PIY88985.1"/>
    </source>
</evidence>
<gene>
    <name evidence="7" type="ORF">COY73_02355</name>
</gene>
<protein>
    <recommendedName>
        <fullName evidence="6">Adenylate kinase</fullName>
        <ecNumber evidence="6">2.7.4.3</ecNumber>
    </recommendedName>
</protein>
<comment type="subcellular location">
    <subcellularLocation>
        <location evidence="6">Cytoplasm</location>
    </subcellularLocation>
</comment>
<evidence type="ECO:0000256" key="6">
    <source>
        <dbReference type="RuleBase" id="RU003331"/>
    </source>
</evidence>
<dbReference type="GO" id="GO:0004017">
    <property type="term" value="F:AMP kinase activity"/>
    <property type="evidence" value="ECO:0007669"/>
    <property type="project" value="UniProtKB-EC"/>
</dbReference>
<keyword evidence="2" id="KW-0545">Nucleotide biosynthesis</keyword>
<comment type="catalytic activity">
    <reaction evidence="6">
        <text>AMP + ATP = 2 ADP</text>
        <dbReference type="Rhea" id="RHEA:12973"/>
        <dbReference type="ChEBI" id="CHEBI:30616"/>
        <dbReference type="ChEBI" id="CHEBI:456215"/>
        <dbReference type="ChEBI" id="CHEBI:456216"/>
        <dbReference type="EC" id="2.7.4.3"/>
    </reaction>
</comment>
<evidence type="ECO:0000313" key="8">
    <source>
        <dbReference type="Proteomes" id="UP000230767"/>
    </source>
</evidence>
<dbReference type="AlphaFoldDB" id="A0A2M7R7C4"/>
<dbReference type="SUPFAM" id="SSF52540">
    <property type="entry name" value="P-loop containing nucleoside triphosphate hydrolases"/>
    <property type="match status" value="1"/>
</dbReference>
<keyword evidence="4 5" id="KW-0418">Kinase</keyword>
<dbReference type="EMBL" id="PFLW01000057">
    <property type="protein sequence ID" value="PIY88985.1"/>
    <property type="molecule type" value="Genomic_DNA"/>
</dbReference>
<dbReference type="Proteomes" id="UP000230767">
    <property type="component" value="Unassembled WGS sequence"/>
</dbReference>
<dbReference type="GO" id="GO:0005737">
    <property type="term" value="C:cytoplasm"/>
    <property type="evidence" value="ECO:0007669"/>
    <property type="project" value="UniProtKB-SubCell"/>
</dbReference>
<dbReference type="EC" id="2.7.4.3" evidence="6"/>
<comment type="caution">
    <text evidence="7">The sequence shown here is derived from an EMBL/GenBank/DDBJ whole genome shotgun (WGS) entry which is preliminary data.</text>
</comment>
<evidence type="ECO:0000256" key="1">
    <source>
        <dbReference type="ARBA" id="ARBA00022679"/>
    </source>
</evidence>
<name>A0A2M7R7C4_9BACT</name>
<evidence type="ECO:0000256" key="3">
    <source>
        <dbReference type="ARBA" id="ARBA00022741"/>
    </source>
</evidence>
<dbReference type="InterPro" id="IPR000850">
    <property type="entry name" value="Adenylat/UMP-CMP_kin"/>
</dbReference>
<evidence type="ECO:0000256" key="5">
    <source>
        <dbReference type="RuleBase" id="RU003330"/>
    </source>
</evidence>
<keyword evidence="1 5" id="KW-0808">Transferase</keyword>
<dbReference type="Pfam" id="PF00406">
    <property type="entry name" value="ADK"/>
    <property type="match status" value="1"/>
</dbReference>
<evidence type="ECO:0000256" key="4">
    <source>
        <dbReference type="ARBA" id="ARBA00022777"/>
    </source>
</evidence>
<dbReference type="Gene3D" id="3.40.50.300">
    <property type="entry name" value="P-loop containing nucleotide triphosphate hydrolases"/>
    <property type="match status" value="1"/>
</dbReference>
<dbReference type="CDD" id="cd01428">
    <property type="entry name" value="ADK"/>
    <property type="match status" value="1"/>
</dbReference>
<dbReference type="PRINTS" id="PR00094">
    <property type="entry name" value="ADENYLTKNASE"/>
</dbReference>
<comment type="similarity">
    <text evidence="5">Belongs to the adenylate kinase family.</text>
</comment>
<dbReference type="InterPro" id="IPR027417">
    <property type="entry name" value="P-loop_NTPase"/>
</dbReference>
<sequence>MKPKIDKQVVILFGPPGAGKGTQANLLAEKLSLYYLETSKILEERFRNSGERDFVKVGEKKYFLRDEKKLWETGILCSPPFVSFLIKDKINEIFKMGESLVLAGSPRTLYEGKEVTPFLEELYGKEKIKVILIKLSAKTSIFRNSHRRICELMRHPVIYNKETIHLTKCPLDGSKLLRRESLDEPEIIKVRLKEYKERTYPLIEYFKKRGLKVKEVSGSDSVAEVFKNVLEAIK</sequence>
<evidence type="ECO:0000256" key="2">
    <source>
        <dbReference type="ARBA" id="ARBA00022727"/>
    </source>
</evidence>
<accession>A0A2M7R7C4</accession>
<dbReference type="GO" id="GO:0005524">
    <property type="term" value="F:ATP binding"/>
    <property type="evidence" value="ECO:0007669"/>
    <property type="project" value="UniProtKB-KW"/>
</dbReference>
<dbReference type="PANTHER" id="PTHR23359">
    <property type="entry name" value="NUCLEOTIDE KINASE"/>
    <property type="match status" value="1"/>
</dbReference>